<dbReference type="EMBL" id="FNBN01000002">
    <property type="protein sequence ID" value="SDF71002.1"/>
    <property type="molecule type" value="Genomic_DNA"/>
</dbReference>
<protein>
    <submittedName>
        <fullName evidence="1">Uncharacterized protein</fullName>
    </submittedName>
</protein>
<accession>A0A1G7NAL5</accession>
<dbReference type="OrthoDB" id="1075158at2"/>
<dbReference type="AlphaFoldDB" id="A0A1G7NAL5"/>
<gene>
    <name evidence="1" type="ORF">SAMN04488121_102727</name>
</gene>
<dbReference type="RefSeq" id="WP_089831325.1">
    <property type="nucleotide sequence ID" value="NZ_FNBN01000002.1"/>
</dbReference>
<sequence length="149" mass="17604">MQYRFNRKFAEFGGNYHLERENECELPASLLDQRIVFFDNCYFYESLIKDIRYSSDFINSTGNECFYNKIHIGDYLDEDDPDKIFDCGISYAKHLAEKLTKLNEGRFNVILSYDGETCTICFHKCREYEEYLAEDLEGYVLDAVLVIIN</sequence>
<reference evidence="1 2" key="1">
    <citation type="submission" date="2016-10" db="EMBL/GenBank/DDBJ databases">
        <authorList>
            <person name="de Groot N.N."/>
        </authorList>
    </citation>
    <scope>NUCLEOTIDE SEQUENCE [LARGE SCALE GENOMIC DNA]</scope>
    <source>
        <strain evidence="1 2">DSM 527</strain>
    </source>
</reference>
<evidence type="ECO:0000313" key="1">
    <source>
        <dbReference type="EMBL" id="SDF71002.1"/>
    </source>
</evidence>
<evidence type="ECO:0000313" key="2">
    <source>
        <dbReference type="Proteomes" id="UP000199045"/>
    </source>
</evidence>
<name>A0A1G7NAL5_CHIFI</name>
<organism evidence="1 2">
    <name type="scientific">Chitinophaga filiformis</name>
    <name type="common">Myxococcus filiformis</name>
    <name type="synonym">Flexibacter filiformis</name>
    <dbReference type="NCBI Taxonomy" id="104663"/>
    <lineage>
        <taxon>Bacteria</taxon>
        <taxon>Pseudomonadati</taxon>
        <taxon>Bacteroidota</taxon>
        <taxon>Chitinophagia</taxon>
        <taxon>Chitinophagales</taxon>
        <taxon>Chitinophagaceae</taxon>
        <taxon>Chitinophaga</taxon>
    </lineage>
</organism>
<proteinExistence type="predicted"/>
<dbReference type="Proteomes" id="UP000199045">
    <property type="component" value="Unassembled WGS sequence"/>
</dbReference>